<keyword evidence="4" id="KW-0547">Nucleotide-binding</keyword>
<dbReference type="CDD" id="cd07346">
    <property type="entry name" value="ABC_6TM_exporters"/>
    <property type="match status" value="1"/>
</dbReference>
<dbReference type="EMBL" id="CP045810">
    <property type="protein sequence ID" value="QHN40998.1"/>
    <property type="molecule type" value="Genomic_DNA"/>
</dbReference>
<evidence type="ECO:0000256" key="3">
    <source>
        <dbReference type="ARBA" id="ARBA00022692"/>
    </source>
</evidence>
<feature type="transmembrane region" description="Helical" evidence="11">
    <location>
        <begin position="53"/>
        <end position="75"/>
    </location>
</feature>
<dbReference type="InterPro" id="IPR036640">
    <property type="entry name" value="ABC1_TM_sf"/>
</dbReference>
<feature type="compositionally biased region" description="Pro residues" evidence="10">
    <location>
        <begin position="363"/>
        <end position="373"/>
    </location>
</feature>
<dbReference type="Gene3D" id="1.20.1560.10">
    <property type="entry name" value="ABC transporter type 1, transmembrane domain"/>
    <property type="match status" value="1"/>
</dbReference>
<dbReference type="Pfam" id="PF00664">
    <property type="entry name" value="ABC_membrane"/>
    <property type="match status" value="1"/>
</dbReference>
<dbReference type="InterPro" id="IPR027417">
    <property type="entry name" value="P-loop_NTPase"/>
</dbReference>
<evidence type="ECO:0000256" key="7">
    <source>
        <dbReference type="ARBA" id="ARBA00022989"/>
    </source>
</evidence>
<keyword evidence="5 12" id="KW-0067">ATP-binding</keyword>
<sequence length="682" mass="73683">MALLRFLVSVSWRGIVFAVVAGLIGGAANAFLVTQINSVISPKPDVHGNWGTFALTAVVVLITGLASQVILTRLAQDAIYRLRASLGSGVIAAPLEHLERLGAHRLMATLTEDVRTLSQAVSAIPSVCIDVATIIGCLTYLAIISPTIFAVQVGATLLSILCVELLATRVRELYRQARETDDELLRSFGSVTHGIKELKMHRDRRTDFMNRHLLGSARELRDKNITAGVRFSYAQGLGQLTQLATMALILFGLAAAMKLPLEQMIGYVLVTTFLSMPMQNIMHRIPDLLRGDVALKKIHRMELSMETPHDETTLGGADRLPVTAAHIELSGVHYSYLGDQLPAVPMGPPPGPGPDDLDQAGPLPEPSGHPQPDPNHNGVAHPGLGHPAPDHNGVAHPGLGHPASDRDGVDLTDAGHPAPNHNANPGPGHQAPAHNGPGRPSSGPGRDGRRPMLGHKGPDGRGLPHHAPAGIHPMAGPGERAGFHLGPMDLVLQPGQVTFIVGGNGSGKSTLAKLLSGLYLPQSGTISLNGEAIGHHNIEWFRHATSAIFTDFHLFEDFFGYLRPGIDDEVNRLLRQLQIAHKVSVHDGKLSSIALSQGQRKRLALVTALLEDRPVYLFDEWAADQEPQFRETFYHEILADLRRRGKTVIVITHDDRYFHLADQLIKLEFGHQESLIDALPPS</sequence>
<evidence type="ECO:0000256" key="6">
    <source>
        <dbReference type="ARBA" id="ARBA00022967"/>
    </source>
</evidence>
<dbReference type="Pfam" id="PF00005">
    <property type="entry name" value="ABC_tran"/>
    <property type="match status" value="1"/>
</dbReference>
<comment type="subcellular location">
    <subcellularLocation>
        <location evidence="1">Cell inner membrane</location>
        <topology evidence="1">Multi-pass membrane protein</topology>
    </subcellularLocation>
</comment>
<evidence type="ECO:0000256" key="11">
    <source>
        <dbReference type="SAM" id="Phobius"/>
    </source>
</evidence>
<keyword evidence="2" id="KW-1003">Cell membrane</keyword>
<dbReference type="PANTHER" id="PTHR24221:SF654">
    <property type="entry name" value="ATP-BINDING CASSETTE SUB-FAMILY B MEMBER 6"/>
    <property type="match status" value="1"/>
</dbReference>
<keyword evidence="7 11" id="KW-1133">Transmembrane helix</keyword>
<dbReference type="SUPFAM" id="SSF90123">
    <property type="entry name" value="ABC transporter transmembrane region"/>
    <property type="match status" value="1"/>
</dbReference>
<evidence type="ECO:0000256" key="10">
    <source>
        <dbReference type="SAM" id="MobiDB-lite"/>
    </source>
</evidence>
<dbReference type="SMART" id="SM00382">
    <property type="entry name" value="AAA"/>
    <property type="match status" value="1"/>
</dbReference>
<dbReference type="PROSITE" id="PS00211">
    <property type="entry name" value="ABC_TRANSPORTER_1"/>
    <property type="match status" value="1"/>
</dbReference>
<evidence type="ECO:0000256" key="9">
    <source>
        <dbReference type="ARBA" id="ARBA00023455"/>
    </source>
</evidence>
<accession>A0A857L353</accession>
<keyword evidence="6" id="KW-1278">Translocase</keyword>
<dbReference type="InterPro" id="IPR003439">
    <property type="entry name" value="ABC_transporter-like_ATP-bd"/>
</dbReference>
<dbReference type="InterPro" id="IPR017871">
    <property type="entry name" value="ABC_transporter-like_CS"/>
</dbReference>
<gene>
    <name evidence="12" type="ORF">GII30_19130</name>
</gene>
<evidence type="ECO:0000256" key="1">
    <source>
        <dbReference type="ARBA" id="ARBA00004429"/>
    </source>
</evidence>
<dbReference type="GO" id="GO:0005886">
    <property type="term" value="C:plasma membrane"/>
    <property type="evidence" value="ECO:0007669"/>
    <property type="project" value="UniProtKB-SubCell"/>
</dbReference>
<name>A0A857L353_9ACTN</name>
<evidence type="ECO:0000256" key="4">
    <source>
        <dbReference type="ARBA" id="ARBA00022741"/>
    </source>
</evidence>
<dbReference type="InterPro" id="IPR039421">
    <property type="entry name" value="Type_1_exporter"/>
</dbReference>
<evidence type="ECO:0000313" key="12">
    <source>
        <dbReference type="EMBL" id="QHN40998.1"/>
    </source>
</evidence>
<dbReference type="RefSeq" id="WP_005193135.1">
    <property type="nucleotide sequence ID" value="NZ_CP045804.1"/>
</dbReference>
<proteinExistence type="inferred from homology"/>
<protein>
    <submittedName>
        <fullName evidence="12">ATP-binding cassette domain-containing protein</fullName>
    </submittedName>
</protein>
<organism evidence="12">
    <name type="scientific">Gordonia amarae</name>
    <dbReference type="NCBI Taxonomy" id="36821"/>
    <lineage>
        <taxon>Bacteria</taxon>
        <taxon>Bacillati</taxon>
        <taxon>Actinomycetota</taxon>
        <taxon>Actinomycetes</taxon>
        <taxon>Mycobacteriales</taxon>
        <taxon>Gordoniaceae</taxon>
        <taxon>Gordonia</taxon>
    </lineage>
</organism>
<keyword evidence="2" id="KW-0997">Cell inner membrane</keyword>
<dbReference type="PROSITE" id="PS50893">
    <property type="entry name" value="ABC_TRANSPORTER_2"/>
    <property type="match status" value="1"/>
</dbReference>
<dbReference type="GO" id="GO:0140359">
    <property type="term" value="F:ABC-type transporter activity"/>
    <property type="evidence" value="ECO:0007669"/>
    <property type="project" value="InterPro"/>
</dbReference>
<feature type="transmembrane region" description="Helical" evidence="11">
    <location>
        <begin position="149"/>
        <end position="168"/>
    </location>
</feature>
<dbReference type="InterPro" id="IPR003593">
    <property type="entry name" value="AAA+_ATPase"/>
</dbReference>
<dbReference type="GO" id="GO:0016887">
    <property type="term" value="F:ATP hydrolysis activity"/>
    <property type="evidence" value="ECO:0007669"/>
    <property type="project" value="InterPro"/>
</dbReference>
<feature type="transmembrane region" description="Helical" evidence="11">
    <location>
        <begin position="240"/>
        <end position="258"/>
    </location>
</feature>
<dbReference type="SUPFAM" id="SSF52540">
    <property type="entry name" value="P-loop containing nucleoside triphosphate hydrolases"/>
    <property type="match status" value="1"/>
</dbReference>
<dbReference type="InterPro" id="IPR011527">
    <property type="entry name" value="ABC1_TM_dom"/>
</dbReference>
<dbReference type="AlphaFoldDB" id="A0A857L353"/>
<comment type="similarity">
    <text evidence="9">Belongs to the ABC transporter superfamily. Siderophore-Fe(3+) uptake transporter (SIUT) (TC 3.A.1.21) family.</text>
</comment>
<evidence type="ECO:0000256" key="5">
    <source>
        <dbReference type="ARBA" id="ARBA00022840"/>
    </source>
</evidence>
<dbReference type="GO" id="GO:0005524">
    <property type="term" value="F:ATP binding"/>
    <property type="evidence" value="ECO:0007669"/>
    <property type="project" value="UniProtKB-KW"/>
</dbReference>
<dbReference type="GO" id="GO:0034040">
    <property type="term" value="F:ATPase-coupled lipid transmembrane transporter activity"/>
    <property type="evidence" value="ECO:0007669"/>
    <property type="project" value="TreeGrafter"/>
</dbReference>
<keyword evidence="3 11" id="KW-0812">Transmembrane</keyword>
<evidence type="ECO:0000256" key="2">
    <source>
        <dbReference type="ARBA" id="ARBA00022519"/>
    </source>
</evidence>
<dbReference type="PANTHER" id="PTHR24221">
    <property type="entry name" value="ATP-BINDING CASSETTE SUB-FAMILY B"/>
    <property type="match status" value="1"/>
</dbReference>
<feature type="transmembrane region" description="Helical" evidence="11">
    <location>
        <begin position="120"/>
        <end position="143"/>
    </location>
</feature>
<reference evidence="12" key="1">
    <citation type="journal article" date="2021" name="Nat. Microbiol.">
        <title>Cocultivation of an ultrasmall environmental parasitic bacterium with lytic ability against bacteria associated with wastewater foams.</title>
        <authorList>
            <person name="Batinovic S."/>
            <person name="Rose J.J.A."/>
            <person name="Ratcliffe J."/>
            <person name="Seviour R.J."/>
            <person name="Petrovski S."/>
        </authorList>
    </citation>
    <scope>NUCLEOTIDE SEQUENCE</scope>
    <source>
        <strain evidence="12">CON44</strain>
    </source>
</reference>
<feature type="compositionally biased region" description="Low complexity" evidence="10">
    <location>
        <begin position="414"/>
        <end position="429"/>
    </location>
</feature>
<dbReference type="Gene3D" id="3.40.50.300">
    <property type="entry name" value="P-loop containing nucleotide triphosphate hydrolases"/>
    <property type="match status" value="1"/>
</dbReference>
<feature type="region of interest" description="Disordered" evidence="10">
    <location>
        <begin position="341"/>
        <end position="480"/>
    </location>
</feature>
<evidence type="ECO:0000256" key="8">
    <source>
        <dbReference type="ARBA" id="ARBA00023136"/>
    </source>
</evidence>
<keyword evidence="8 11" id="KW-0472">Membrane</keyword>
<feature type="transmembrane region" description="Helical" evidence="11">
    <location>
        <begin position="12"/>
        <end position="33"/>
    </location>
</feature>
<dbReference type="PROSITE" id="PS50929">
    <property type="entry name" value="ABC_TM1F"/>
    <property type="match status" value="1"/>
</dbReference>